<dbReference type="Pfam" id="PF09954">
    <property type="entry name" value="DUF2188"/>
    <property type="match status" value="1"/>
</dbReference>
<dbReference type="RefSeq" id="WP_090739509.1">
    <property type="nucleotide sequence ID" value="NZ_FMVT01000001.1"/>
</dbReference>
<proteinExistence type="predicted"/>
<dbReference type="OrthoDB" id="7596641at2"/>
<gene>
    <name evidence="2" type="ORF">SAMN05660710_00053</name>
</gene>
<evidence type="ECO:0000256" key="1">
    <source>
        <dbReference type="SAM" id="MobiDB-lite"/>
    </source>
</evidence>
<feature type="compositionally biased region" description="Basic and acidic residues" evidence="1">
    <location>
        <begin position="60"/>
        <end position="81"/>
    </location>
</feature>
<dbReference type="Proteomes" id="UP000199502">
    <property type="component" value="Unassembled WGS sequence"/>
</dbReference>
<evidence type="ECO:0000313" key="3">
    <source>
        <dbReference type="Proteomes" id="UP000199502"/>
    </source>
</evidence>
<reference evidence="2 3" key="1">
    <citation type="submission" date="2016-10" db="EMBL/GenBank/DDBJ databases">
        <authorList>
            <person name="de Groot N.N."/>
        </authorList>
    </citation>
    <scope>NUCLEOTIDE SEQUENCE [LARGE SCALE GENOMIC DNA]</scope>
    <source>
        <strain evidence="2 3">CGMCC 1.8925</strain>
    </source>
</reference>
<evidence type="ECO:0008006" key="4">
    <source>
        <dbReference type="Google" id="ProtNLM"/>
    </source>
</evidence>
<protein>
    <recommendedName>
        <fullName evidence="4">DUF2188 domain-containing protein</fullName>
    </recommendedName>
</protein>
<sequence length="89" mass="9655">MTRIVYEIVAHDGGWAYKLDDVFSETYATKEEATAAAHDAAARQEIPGPSEAIQYQDEDGNWHEEQSSGLDRPEVEVRDADSSAGGGQG</sequence>
<organism evidence="2 3">
    <name type="scientific">Paracoccus tibetensis</name>
    <dbReference type="NCBI Taxonomy" id="336292"/>
    <lineage>
        <taxon>Bacteria</taxon>
        <taxon>Pseudomonadati</taxon>
        <taxon>Pseudomonadota</taxon>
        <taxon>Alphaproteobacteria</taxon>
        <taxon>Rhodobacterales</taxon>
        <taxon>Paracoccaceae</taxon>
        <taxon>Paracoccus</taxon>
    </lineage>
</organism>
<feature type="region of interest" description="Disordered" evidence="1">
    <location>
        <begin position="35"/>
        <end position="89"/>
    </location>
</feature>
<dbReference type="AlphaFoldDB" id="A0A1G5B9L6"/>
<keyword evidence="3" id="KW-1185">Reference proteome</keyword>
<accession>A0A1G5B9L6</accession>
<dbReference type="InterPro" id="IPR018691">
    <property type="entry name" value="DUF2188"/>
</dbReference>
<dbReference type="STRING" id="336292.SAMN05660710_00053"/>
<evidence type="ECO:0000313" key="2">
    <source>
        <dbReference type="EMBL" id="SCX86823.1"/>
    </source>
</evidence>
<dbReference type="EMBL" id="FMVT01000001">
    <property type="protein sequence ID" value="SCX86823.1"/>
    <property type="molecule type" value="Genomic_DNA"/>
</dbReference>
<name>A0A1G5B9L6_9RHOB</name>